<comment type="similarity">
    <text evidence="1 6">Belongs to the polyphosphate kinase 2 (PPK2) family. Class I subfamily.</text>
</comment>
<dbReference type="InterPro" id="IPR022486">
    <property type="entry name" value="PPK2_PA0141"/>
</dbReference>
<evidence type="ECO:0000256" key="4">
    <source>
        <dbReference type="ARBA" id="ARBA00023310"/>
    </source>
</evidence>
<keyword evidence="2 6" id="KW-0808">Transferase</keyword>
<evidence type="ECO:0000259" key="8">
    <source>
        <dbReference type="Pfam" id="PF03976"/>
    </source>
</evidence>
<comment type="caution">
    <text evidence="9">The sequence shown here is derived from an EMBL/GenBank/DDBJ whole genome shotgun (WGS) entry which is preliminary data.</text>
</comment>
<evidence type="ECO:0000256" key="6">
    <source>
        <dbReference type="RuleBase" id="RU369062"/>
    </source>
</evidence>
<protein>
    <recommendedName>
        <fullName evidence="6">ADP/GDP-polyphosphate phosphotransferase</fullName>
        <ecNumber evidence="6">2.7.4.-</ecNumber>
    </recommendedName>
    <alternativeName>
        <fullName evidence="6">Polyphosphate kinase PPK2</fullName>
    </alternativeName>
</protein>
<organism evidence="9 10">
    <name type="scientific">Rhizobium mayense</name>
    <dbReference type="NCBI Taxonomy" id="1312184"/>
    <lineage>
        <taxon>Bacteria</taxon>
        <taxon>Pseudomonadati</taxon>
        <taxon>Pseudomonadota</taxon>
        <taxon>Alphaproteobacteria</taxon>
        <taxon>Hyphomicrobiales</taxon>
        <taxon>Rhizobiaceae</taxon>
        <taxon>Rhizobium/Agrobacterium group</taxon>
        <taxon>Rhizobium</taxon>
    </lineage>
</organism>
<dbReference type="NCBIfam" id="TIGR03707">
    <property type="entry name" value="PPK2_P_aer"/>
    <property type="match status" value="1"/>
</dbReference>
<keyword evidence="10" id="KW-1185">Reference proteome</keyword>
<dbReference type="InterPro" id="IPR022488">
    <property type="entry name" value="PPK2-related"/>
</dbReference>
<name>A0ABT7JR36_9HYPH</name>
<feature type="region of interest" description="Disordered" evidence="7">
    <location>
        <begin position="1"/>
        <end position="23"/>
    </location>
</feature>
<sequence>MNKASDPGQEELASSRDSKKKKNKNYEKEIGKLQVELAHLQAWIKSSGARIVIIFEGRDAAGKGGMIKRITERVSPRVFRVVALPAPNDREKSQIYMQRYIAHLPAAGEVVIFDRSWYNRPGVERVMGFVPDKRARRFLELTPRFEAAIVESGIVLLKYFLTVSEEEQERRFRRRIDDPMRQWKLSPMDVESYRRWWDYSRAYDEMLRMTDSEHAPWWIVPSDDKKRARINCISHILKSIPYERVKFDKPDLGKRQKRPANYVEDESVRHVVPDVVW</sequence>
<gene>
    <name evidence="9" type="primary">ppk2</name>
    <name evidence="9" type="ORF">PY649_07880</name>
</gene>
<comment type="function">
    <text evidence="6">Uses inorganic polyphosphate (polyP) as a donor to convert GDP to GTP or ADP to ATP.</text>
</comment>
<evidence type="ECO:0000313" key="10">
    <source>
        <dbReference type="Proteomes" id="UP001172645"/>
    </source>
</evidence>
<keyword evidence="3 6" id="KW-0418">Kinase</keyword>
<dbReference type="PANTHER" id="PTHR34383">
    <property type="entry name" value="POLYPHOSPHATE:AMP PHOSPHOTRANSFERASE-RELATED"/>
    <property type="match status" value="1"/>
</dbReference>
<dbReference type="Proteomes" id="UP001172645">
    <property type="component" value="Unassembled WGS sequence"/>
</dbReference>
<feature type="domain" description="Polyphosphate kinase-2-related" evidence="8">
    <location>
        <begin position="22"/>
        <end position="246"/>
    </location>
</feature>
<dbReference type="RefSeq" id="WP_285867685.1">
    <property type="nucleotide sequence ID" value="NZ_JARFYM010000004.1"/>
</dbReference>
<reference evidence="9" key="1">
    <citation type="submission" date="2023-06" db="EMBL/GenBank/DDBJ databases">
        <title>Phylogenetic Diversity of Rhizobium strains.</title>
        <authorList>
            <person name="Moura F.T."/>
            <person name="Helene L.C.F."/>
            <person name="Hungria M."/>
        </authorList>
    </citation>
    <scope>NUCLEOTIDE SEQUENCE</scope>
    <source>
        <strain evidence="9">CCGE526</strain>
    </source>
</reference>
<dbReference type="InterPro" id="IPR027417">
    <property type="entry name" value="P-loop_NTPase"/>
</dbReference>
<keyword evidence="4" id="KW-0066">ATP synthesis</keyword>
<evidence type="ECO:0000256" key="5">
    <source>
        <dbReference type="ARBA" id="ARBA00024500"/>
    </source>
</evidence>
<dbReference type="PANTHER" id="PTHR34383:SF1">
    <property type="entry name" value="ADP-POLYPHOSPHATE PHOSPHOTRANSFERASE"/>
    <property type="match status" value="1"/>
</dbReference>
<dbReference type="PIRSF" id="PIRSF028756">
    <property type="entry name" value="PPK2_prd"/>
    <property type="match status" value="1"/>
</dbReference>
<dbReference type="EMBL" id="JARFYM010000004">
    <property type="protein sequence ID" value="MDL2398806.1"/>
    <property type="molecule type" value="Genomic_DNA"/>
</dbReference>
<dbReference type="InterPro" id="IPR016898">
    <property type="entry name" value="Polyphosphate_phosphotransfera"/>
</dbReference>
<evidence type="ECO:0000256" key="7">
    <source>
        <dbReference type="SAM" id="MobiDB-lite"/>
    </source>
</evidence>
<dbReference type="EC" id="2.7.4.-" evidence="6"/>
<dbReference type="GO" id="GO:0008976">
    <property type="term" value="F:polyphosphate kinase activity"/>
    <property type="evidence" value="ECO:0007669"/>
    <property type="project" value="UniProtKB-EC"/>
</dbReference>
<evidence type="ECO:0000256" key="3">
    <source>
        <dbReference type="ARBA" id="ARBA00022777"/>
    </source>
</evidence>
<accession>A0ABT7JR36</accession>
<dbReference type="Pfam" id="PF03976">
    <property type="entry name" value="PPK2"/>
    <property type="match status" value="1"/>
</dbReference>
<evidence type="ECO:0000256" key="2">
    <source>
        <dbReference type="ARBA" id="ARBA00022679"/>
    </source>
</evidence>
<proteinExistence type="inferred from homology"/>
<dbReference type="Gene3D" id="3.40.50.300">
    <property type="entry name" value="P-loop containing nucleotide triphosphate hydrolases"/>
    <property type="match status" value="1"/>
</dbReference>
<comment type="catalytic activity">
    <reaction evidence="5">
        <text>[phosphate](n) + ATP = [phosphate](n+1) + ADP</text>
        <dbReference type="Rhea" id="RHEA:19573"/>
        <dbReference type="Rhea" id="RHEA-COMP:9859"/>
        <dbReference type="Rhea" id="RHEA-COMP:14280"/>
        <dbReference type="ChEBI" id="CHEBI:16838"/>
        <dbReference type="ChEBI" id="CHEBI:30616"/>
        <dbReference type="ChEBI" id="CHEBI:456216"/>
    </reaction>
    <physiologicalReaction direction="right-to-left" evidence="5">
        <dbReference type="Rhea" id="RHEA:19575"/>
    </physiologicalReaction>
</comment>
<comment type="subunit">
    <text evidence="6">Homotetramer.</text>
</comment>
<evidence type="ECO:0000313" key="9">
    <source>
        <dbReference type="EMBL" id="MDL2398806.1"/>
    </source>
</evidence>
<evidence type="ECO:0000256" key="1">
    <source>
        <dbReference type="ARBA" id="ARBA00009924"/>
    </source>
</evidence>
<dbReference type="SUPFAM" id="SSF52540">
    <property type="entry name" value="P-loop containing nucleoside triphosphate hydrolases"/>
    <property type="match status" value="1"/>
</dbReference>